<dbReference type="RefSeq" id="WP_156006675.1">
    <property type="nucleotide sequence ID" value="NZ_CP046276.1"/>
</dbReference>
<evidence type="ECO:0000313" key="2">
    <source>
        <dbReference type="EMBL" id="QGS52078.1"/>
    </source>
</evidence>
<accession>A0A6I6CCR1</accession>
<dbReference type="OrthoDB" id="388967at2"/>
<dbReference type="EMBL" id="CP046276">
    <property type="protein sequence ID" value="QGS52078.1"/>
    <property type="molecule type" value="Genomic_DNA"/>
</dbReference>
<protein>
    <recommendedName>
        <fullName evidence="4">Lipoprotein</fullName>
    </recommendedName>
</protein>
<dbReference type="AlphaFoldDB" id="A0A6I6CCR1"/>
<organism evidence="2 3">
    <name type="scientific">Spiroplasma tabanidicola</name>
    <dbReference type="NCBI Taxonomy" id="324079"/>
    <lineage>
        <taxon>Bacteria</taxon>
        <taxon>Bacillati</taxon>
        <taxon>Mycoplasmatota</taxon>
        <taxon>Mollicutes</taxon>
        <taxon>Entomoplasmatales</taxon>
        <taxon>Spiroplasmataceae</taxon>
        <taxon>Spiroplasma</taxon>
    </lineage>
</organism>
<feature type="signal peptide" evidence="1">
    <location>
        <begin position="1"/>
        <end position="19"/>
    </location>
</feature>
<dbReference type="KEGG" id="stab:STABA_v1c07220"/>
<evidence type="ECO:0000313" key="3">
    <source>
        <dbReference type="Proteomes" id="UP000424468"/>
    </source>
</evidence>
<feature type="chain" id="PRO_5026317760" description="Lipoprotein" evidence="1">
    <location>
        <begin position="20"/>
        <end position="474"/>
    </location>
</feature>
<dbReference type="NCBIfam" id="NF038029">
    <property type="entry name" value="LP_plasma"/>
    <property type="match status" value="1"/>
</dbReference>
<keyword evidence="1" id="KW-0732">Signal</keyword>
<sequence length="474" mass="53166">MKKLLTLLASIGLVSTASTAIIACNNTTQDVITDLNKISNKDLKTLVGKDQTPSLESIVQAINWYNDNISLTVDEVEFSGEPTTSKATIKAKDDAKIFKGKVNVTYNYSVGNAFSISIFEDAINNVGFGASLRPNSYNSGFLMSSNLQNRLVVKDSLKKFVVELAKKASSYVAFTADQIMDMIDINYRDGQNKSIIETDKETKIEKLYITVKDGHQNDIKNYISYGVAKINLKEQIDLKTAATQKDLGKITFINMDYEEDQKSKIIVEFMNKNSNITVDNASQFSISNYNLKGGFATINNGFNGSYTNEVTVKFIADIQNNENIQNWDLSIMSNSPNSEEWTDWSFFDAMKLKKDPNSSALNDDELTTLINYIMSLEDSEPYSMYWIQFNEGKKYFLDTQGSGEEQGKVKFSDFKNDFLSIFDVTVNTNDVPSENEGPFDATGSITIEVKKGQENKYLDKGYILSGKLKTWYSV</sequence>
<dbReference type="Proteomes" id="UP000424468">
    <property type="component" value="Chromosome"/>
</dbReference>
<evidence type="ECO:0000256" key="1">
    <source>
        <dbReference type="SAM" id="SignalP"/>
    </source>
</evidence>
<dbReference type="PROSITE" id="PS51257">
    <property type="entry name" value="PROKAR_LIPOPROTEIN"/>
    <property type="match status" value="1"/>
</dbReference>
<name>A0A6I6CCR1_9MOLU</name>
<proteinExistence type="predicted"/>
<gene>
    <name evidence="2" type="ORF">STABA_v1c07220</name>
</gene>
<evidence type="ECO:0008006" key="4">
    <source>
        <dbReference type="Google" id="ProtNLM"/>
    </source>
</evidence>
<dbReference type="InterPro" id="IPR054816">
    <property type="entry name" value="Lipoprotein_mollicutes-type_CS"/>
</dbReference>
<reference evidence="2 3" key="1">
    <citation type="submission" date="2019-11" db="EMBL/GenBank/DDBJ databases">
        <title>Complete genome sequence of Spiroplasma tabanidicola TAUS-1 (DSM 22603).</title>
        <authorList>
            <person name="Huang C.-T."/>
            <person name="Lin Y.-C."/>
            <person name="Kuo C.-H."/>
        </authorList>
    </citation>
    <scope>NUCLEOTIDE SEQUENCE [LARGE SCALE GENOMIC DNA]</scope>
    <source>
        <strain evidence="2 3">TAUS-1</strain>
    </source>
</reference>
<keyword evidence="3" id="KW-1185">Reference proteome</keyword>